<gene>
    <name evidence="1" type="ORF">BJ138DRAFT_1000959</name>
</gene>
<dbReference type="Proteomes" id="UP000790377">
    <property type="component" value="Unassembled WGS sequence"/>
</dbReference>
<evidence type="ECO:0000313" key="1">
    <source>
        <dbReference type="EMBL" id="KAH7914044.1"/>
    </source>
</evidence>
<evidence type="ECO:0000313" key="2">
    <source>
        <dbReference type="Proteomes" id="UP000790377"/>
    </source>
</evidence>
<keyword evidence="2" id="KW-1185">Reference proteome</keyword>
<name>A0ACB8AMA3_9AGAM</name>
<dbReference type="EMBL" id="MU267619">
    <property type="protein sequence ID" value="KAH7914044.1"/>
    <property type="molecule type" value="Genomic_DNA"/>
</dbReference>
<comment type="caution">
    <text evidence="1">The sequence shown here is derived from an EMBL/GenBank/DDBJ whole genome shotgun (WGS) entry which is preliminary data.</text>
</comment>
<reference evidence="1" key="1">
    <citation type="journal article" date="2021" name="New Phytol.">
        <title>Evolutionary innovations through gain and loss of genes in the ectomycorrhizal Boletales.</title>
        <authorList>
            <person name="Wu G."/>
            <person name="Miyauchi S."/>
            <person name="Morin E."/>
            <person name="Kuo A."/>
            <person name="Drula E."/>
            <person name="Varga T."/>
            <person name="Kohler A."/>
            <person name="Feng B."/>
            <person name="Cao Y."/>
            <person name="Lipzen A."/>
            <person name="Daum C."/>
            <person name="Hundley H."/>
            <person name="Pangilinan J."/>
            <person name="Johnson J."/>
            <person name="Barry K."/>
            <person name="LaButti K."/>
            <person name="Ng V."/>
            <person name="Ahrendt S."/>
            <person name="Min B."/>
            <person name="Choi I.G."/>
            <person name="Park H."/>
            <person name="Plett J.M."/>
            <person name="Magnuson J."/>
            <person name="Spatafora J.W."/>
            <person name="Nagy L.G."/>
            <person name="Henrissat B."/>
            <person name="Grigoriev I.V."/>
            <person name="Yang Z.L."/>
            <person name="Xu J."/>
            <person name="Martin F.M."/>
        </authorList>
    </citation>
    <scope>NUCLEOTIDE SEQUENCE</scope>
    <source>
        <strain evidence="1">ATCC 28755</strain>
    </source>
</reference>
<proteinExistence type="predicted"/>
<organism evidence="1 2">
    <name type="scientific">Hygrophoropsis aurantiaca</name>
    <dbReference type="NCBI Taxonomy" id="72124"/>
    <lineage>
        <taxon>Eukaryota</taxon>
        <taxon>Fungi</taxon>
        <taxon>Dikarya</taxon>
        <taxon>Basidiomycota</taxon>
        <taxon>Agaricomycotina</taxon>
        <taxon>Agaricomycetes</taxon>
        <taxon>Agaricomycetidae</taxon>
        <taxon>Boletales</taxon>
        <taxon>Coniophorineae</taxon>
        <taxon>Hygrophoropsidaceae</taxon>
        <taxon>Hygrophoropsis</taxon>
    </lineage>
</organism>
<protein>
    <submittedName>
        <fullName evidence="1">Aspartic peptidase domain-containing protein</fullName>
    </submittedName>
</protein>
<accession>A0ACB8AMA3</accession>
<sequence>MVSQSPTGSARIALQRRSNLHYFDGTVNVSSLRAHITSAETKIAHGRAAYTRNTGTTLPEFHSMPSSKRSVSGEDTLTDDNGVRWYGDITVGTPPSTYTVDFDTGSADLFLPGPDCGSTCDGHNIYDPTSSSSSKDVNNTFTLSYGDGSTVLGERWTDTVAIAGYTATNQALGVASQYSSGFTSPGFAPDGLIGLAFKSISAYNADSIFQTLAAQGALPEQVLGVKLTSSGSGSELRVGGTDSALYQGGFTWTDVVQEGYWQISVDGININGSEALSSFPAIVDTGTTLILGQTDSVQQLYNSLGGKSIGGGLYTLPCASMPGVDISIKLGGKAFVLGSDTFNFGTYNSTEGTCVGGISGSDNLGDMWILGDIFLRNVYTVFDLGNSRVGYAELA</sequence>